<reference evidence="4" key="1">
    <citation type="journal article" date="2019" name="Int. J. Syst. Evol. Microbiol.">
        <title>The Global Catalogue of Microorganisms (GCM) 10K type strain sequencing project: providing services to taxonomists for standard genome sequencing and annotation.</title>
        <authorList>
            <consortium name="The Broad Institute Genomics Platform"/>
            <consortium name="The Broad Institute Genome Sequencing Center for Infectious Disease"/>
            <person name="Wu L."/>
            <person name="Ma J."/>
        </authorList>
    </citation>
    <scope>NUCLEOTIDE SEQUENCE [LARGE SCALE GENOMIC DNA]</scope>
    <source>
        <strain evidence="4">JCM 31921</strain>
    </source>
</reference>
<dbReference type="CDD" id="cd09604">
    <property type="entry name" value="M1_APN_like"/>
    <property type="match status" value="1"/>
</dbReference>
<gene>
    <name evidence="3" type="ORF">GCM10023092_10010</name>
</gene>
<dbReference type="Gene3D" id="1.10.390.10">
    <property type="entry name" value="Neutral Protease Domain 2"/>
    <property type="match status" value="1"/>
</dbReference>
<keyword evidence="1" id="KW-0732">Signal</keyword>
<dbReference type="SUPFAM" id="SSF55486">
    <property type="entry name" value="Metalloproteases ('zincins'), catalytic domain"/>
    <property type="match status" value="1"/>
</dbReference>
<accession>A0ABP8MNG9</accession>
<feature type="chain" id="PRO_5045674592" description="Peptidase M1 membrane alanine aminopeptidase domain-containing protein" evidence="1">
    <location>
        <begin position="20"/>
        <end position="1090"/>
    </location>
</feature>
<evidence type="ECO:0000256" key="1">
    <source>
        <dbReference type="SAM" id="SignalP"/>
    </source>
</evidence>
<protein>
    <recommendedName>
        <fullName evidence="2">Peptidase M1 membrane alanine aminopeptidase domain-containing protein</fullName>
    </recommendedName>
</protein>
<name>A0ABP8MNG9_9BACT</name>
<proteinExistence type="predicted"/>
<feature type="signal peptide" evidence="1">
    <location>
        <begin position="1"/>
        <end position="19"/>
    </location>
</feature>
<dbReference type="RefSeq" id="WP_344823366.1">
    <property type="nucleotide sequence ID" value="NZ_BAABEZ010000013.1"/>
</dbReference>
<sequence length="1090" mass="124687">MSRFLLWACIALTALPAAAQHAAGTASAAPFQNDPLYWKNRQPVAGYWQQDVHYSINARIDESDNRIDATQQLEYWNNSPDTLKYVYFHLYQNAFIKGSHLHELEKANKGILRLGKKEAEGKGIVIERIAGLSGQALRTELDNTIMKVYLEVPLLPGQKTSFAIQFSTYYDKGATRRRMQMYDAWGFMHYNGVQWYPKICVYDRKFGWDTYQHLNKEFYGDFGSFDVSLDFPSNYVVEATGAIQNRDEVLPKELREKLDVKNFAKKPWNEAPSEITPYVKGERKTWKFHADNVHDFAFTADPSYRINTTYWNGIECVGLVQEPHASGWQTSAEYVAKIIKTFSEDFGPYAYPKMIAADANDGMEYPMLTMDGGSAPGYNGLLIHEIGHNWFYGMVGSNETYRAAMDEGFTQFLTAWGINRIDGRMTPASKKGWRGHFSEPTDMIDRSVFNAYHYDALNQEETPLNTHSDDFNSALGHGGGYRLVYYKTASMLYNLQYVLGDSLFSETMKHYFAQWKIAHPYFEDFKASVIGFTHVDLNWFFDEWFETTKTADYAIGRIRHTDGKDNYDITFKRKGEMQMPVDFTVTAKDGQQYSYTIPNTWFTKETSATPLPKWYGWAKLHPDYTASVNIPGGIRHVQIDTSNRLVDINMLNNYKTRGILPFSTRAVRVKLDGGINTPTDRKHYRMFVRPDVWWNAVDGVKAGLHFEGDYFATLHQVDASVWVNTHAGQLDKYLVYTNQGWYDHYAPVNYTFNYSTPFCISHPKVLLNINSRFLDGLWLHRIGGSISSGANLFELYGQTMWRPLSYDRDYLLYTHEWSSRRALPNSSVNAAVTHQYNGRYGGGSVKLSARAPFLTGNNSQSFNYAYAQLEIKDTKRIGKLELRTRIFGRYGTGTNIPYESALFAAGANPEEMMENKYTRSVGLSPTEWTGDMSGYNTNHFQYGGGLNLRGYAGYLMADERNGNVLLAYKGRSGAAVNAELKFSDYLNLRPKFTRKWLSAAMYLFADAGVMELSRYDSLSSYWNIRPSGMVSDIRVDAGIGAAFTIRRWFGLDKPKPLTLRFDMPLFLNRPPYANPQYFTARYVVGINRAF</sequence>
<dbReference type="InterPro" id="IPR027268">
    <property type="entry name" value="Peptidase_M4/M1_CTD_sf"/>
</dbReference>
<organism evidence="3 4">
    <name type="scientific">Rurimicrobium arvi</name>
    <dbReference type="NCBI Taxonomy" id="2049916"/>
    <lineage>
        <taxon>Bacteria</taxon>
        <taxon>Pseudomonadati</taxon>
        <taxon>Bacteroidota</taxon>
        <taxon>Chitinophagia</taxon>
        <taxon>Chitinophagales</taxon>
        <taxon>Chitinophagaceae</taxon>
        <taxon>Rurimicrobium</taxon>
    </lineage>
</organism>
<dbReference type="Pfam" id="PF01433">
    <property type="entry name" value="Peptidase_M1"/>
    <property type="match status" value="1"/>
</dbReference>
<dbReference type="EMBL" id="BAABEZ010000013">
    <property type="protein sequence ID" value="GAA4451875.1"/>
    <property type="molecule type" value="Genomic_DNA"/>
</dbReference>
<keyword evidence="4" id="KW-1185">Reference proteome</keyword>
<dbReference type="Proteomes" id="UP001501410">
    <property type="component" value="Unassembled WGS sequence"/>
</dbReference>
<comment type="caution">
    <text evidence="3">The sequence shown here is derived from an EMBL/GenBank/DDBJ whole genome shotgun (WGS) entry which is preliminary data.</text>
</comment>
<evidence type="ECO:0000313" key="3">
    <source>
        <dbReference type="EMBL" id="GAA4451875.1"/>
    </source>
</evidence>
<dbReference type="InterPro" id="IPR014782">
    <property type="entry name" value="Peptidase_M1_dom"/>
</dbReference>
<evidence type="ECO:0000259" key="2">
    <source>
        <dbReference type="Pfam" id="PF01433"/>
    </source>
</evidence>
<evidence type="ECO:0000313" key="4">
    <source>
        <dbReference type="Proteomes" id="UP001501410"/>
    </source>
</evidence>
<feature type="domain" description="Peptidase M1 membrane alanine aminopeptidase" evidence="2">
    <location>
        <begin position="381"/>
        <end position="544"/>
    </location>
</feature>